<dbReference type="InterPro" id="IPR045584">
    <property type="entry name" value="Pilin-like"/>
</dbReference>
<name>I0ICP8_PHYMF</name>
<gene>
    <name evidence="3" type="ordered locus">PSMK_08770</name>
</gene>
<dbReference type="PANTHER" id="PTHR30093">
    <property type="entry name" value="GENERAL SECRETION PATHWAY PROTEIN G"/>
    <property type="match status" value="1"/>
</dbReference>
<dbReference type="NCBIfam" id="TIGR02532">
    <property type="entry name" value="IV_pilin_GFxxxE"/>
    <property type="match status" value="1"/>
</dbReference>
<keyword evidence="1" id="KW-0812">Transmembrane</keyword>
<dbReference type="PANTHER" id="PTHR30093:SF2">
    <property type="entry name" value="TYPE II SECRETION SYSTEM PROTEIN H"/>
    <property type="match status" value="1"/>
</dbReference>
<dbReference type="Proteomes" id="UP000007881">
    <property type="component" value="Chromosome"/>
</dbReference>
<organism evidence="3 4">
    <name type="scientific">Phycisphaera mikurensis (strain NBRC 102666 / KCTC 22515 / FYK2301M01)</name>
    <dbReference type="NCBI Taxonomy" id="1142394"/>
    <lineage>
        <taxon>Bacteria</taxon>
        <taxon>Pseudomonadati</taxon>
        <taxon>Planctomycetota</taxon>
        <taxon>Phycisphaerae</taxon>
        <taxon>Phycisphaerales</taxon>
        <taxon>Phycisphaeraceae</taxon>
        <taxon>Phycisphaera</taxon>
    </lineage>
</organism>
<dbReference type="HOGENOM" id="CLU_041661_3_0_0"/>
<dbReference type="STRING" id="1142394.PSMK_08770"/>
<evidence type="ECO:0000259" key="2">
    <source>
        <dbReference type="Pfam" id="PF07596"/>
    </source>
</evidence>
<protein>
    <recommendedName>
        <fullName evidence="2">DUF1559 domain-containing protein</fullName>
    </recommendedName>
</protein>
<evidence type="ECO:0000313" key="3">
    <source>
        <dbReference type="EMBL" id="BAM03036.1"/>
    </source>
</evidence>
<dbReference type="eggNOG" id="COG2165">
    <property type="taxonomic scope" value="Bacteria"/>
</dbReference>
<dbReference type="InterPro" id="IPR011453">
    <property type="entry name" value="DUF1559"/>
</dbReference>
<feature type="transmembrane region" description="Helical" evidence="1">
    <location>
        <begin position="36"/>
        <end position="57"/>
    </location>
</feature>
<dbReference type="AlphaFoldDB" id="I0ICP8"/>
<keyword evidence="1" id="KW-0472">Membrane</keyword>
<sequence length="294" mass="32422">MRLPHSLPKKPAMPNPAFHRQACAAPCRTGFTLIELLVVISIIALLIGILLPALGAARDAARGMKCLSNLKQFGIADAAYAAENKATLVPSVYFNEERSTPGWMWSDSRHFNESVPGMATDVSSGSDRWKITSVPGTVYQCPLDEEFDGRYLGWSGKQQYLSYGRNWRLGYNTSSGPFIPSGSNPATPRYAPYVREDSILSATEMMSIMDYRSTAPGSAAAYPEGAAYTDSTNQGLNSRLFWANWHPEEQQNALFVDGHASVYNFDISDDSIMAETEDPQVDNFWSGDFDAFIK</sequence>
<evidence type="ECO:0000256" key="1">
    <source>
        <dbReference type="SAM" id="Phobius"/>
    </source>
</evidence>
<accession>I0ICP8</accession>
<proteinExistence type="predicted"/>
<dbReference type="Pfam" id="PF07596">
    <property type="entry name" value="SBP_bac_10"/>
    <property type="match status" value="1"/>
</dbReference>
<keyword evidence="1" id="KW-1133">Transmembrane helix</keyword>
<dbReference type="PROSITE" id="PS00409">
    <property type="entry name" value="PROKAR_NTER_METHYL"/>
    <property type="match status" value="1"/>
</dbReference>
<dbReference type="Gene3D" id="3.30.700.10">
    <property type="entry name" value="Glycoprotein, Type 4 Pilin"/>
    <property type="match status" value="1"/>
</dbReference>
<evidence type="ECO:0000313" key="4">
    <source>
        <dbReference type="Proteomes" id="UP000007881"/>
    </source>
</evidence>
<dbReference type="EMBL" id="AP012338">
    <property type="protein sequence ID" value="BAM03036.1"/>
    <property type="molecule type" value="Genomic_DNA"/>
</dbReference>
<keyword evidence="4" id="KW-1185">Reference proteome</keyword>
<feature type="domain" description="DUF1559" evidence="2">
    <location>
        <begin position="56"/>
        <end position="105"/>
    </location>
</feature>
<dbReference type="SUPFAM" id="SSF54523">
    <property type="entry name" value="Pili subunits"/>
    <property type="match status" value="1"/>
</dbReference>
<dbReference type="KEGG" id="phm:PSMK_08770"/>
<dbReference type="Pfam" id="PF07963">
    <property type="entry name" value="N_methyl"/>
    <property type="match status" value="1"/>
</dbReference>
<reference evidence="3 4" key="1">
    <citation type="submission" date="2012-02" db="EMBL/GenBank/DDBJ databases">
        <title>Complete genome sequence of Phycisphaera mikurensis NBRC 102666.</title>
        <authorList>
            <person name="Ankai A."/>
            <person name="Hosoyama A."/>
            <person name="Terui Y."/>
            <person name="Sekine M."/>
            <person name="Fukai R."/>
            <person name="Kato Y."/>
            <person name="Nakamura S."/>
            <person name="Yamada-Narita S."/>
            <person name="Kawakoshi A."/>
            <person name="Fukunaga Y."/>
            <person name="Yamazaki S."/>
            <person name="Fujita N."/>
        </authorList>
    </citation>
    <scope>NUCLEOTIDE SEQUENCE [LARGE SCALE GENOMIC DNA]</scope>
    <source>
        <strain evidence="4">NBRC 102666 / KCTC 22515 / FYK2301M01</strain>
    </source>
</reference>
<dbReference type="InterPro" id="IPR012902">
    <property type="entry name" value="N_methyl_site"/>
</dbReference>